<reference evidence="1" key="1">
    <citation type="submission" date="2021-03" db="EMBL/GenBank/DDBJ databases">
        <title>Draft genome sequence of rust myrtle Austropuccinia psidii MF-1, a brazilian biotype.</title>
        <authorList>
            <person name="Quecine M.C."/>
            <person name="Pachon D.M.R."/>
            <person name="Bonatelli M.L."/>
            <person name="Correr F.H."/>
            <person name="Franceschini L.M."/>
            <person name="Leite T.F."/>
            <person name="Margarido G.R.A."/>
            <person name="Almeida C.A."/>
            <person name="Ferrarezi J.A."/>
            <person name="Labate C.A."/>
        </authorList>
    </citation>
    <scope>NUCLEOTIDE SEQUENCE</scope>
    <source>
        <strain evidence="1">MF-1</strain>
    </source>
</reference>
<evidence type="ECO:0000313" key="2">
    <source>
        <dbReference type="Proteomes" id="UP000765509"/>
    </source>
</evidence>
<proteinExistence type="predicted"/>
<dbReference type="OrthoDB" id="6159137at2759"/>
<gene>
    <name evidence="1" type="ORF">O181_097468</name>
</gene>
<protein>
    <submittedName>
        <fullName evidence="1">Uncharacterized protein</fullName>
    </submittedName>
</protein>
<sequence length="137" mass="14701">MPLTTIPPSLQAPTAPNVVSPPQPVIPSIYQMAATSLSVIALKPSLVLSSLSCIQLGLPSKLLFPSPASTFNNPSLSVKPNFSFPTKSREAQDPKKWNTRSQKEFDAAMQGYFKGPVLLEVANLADGTSAKDHKVRI</sequence>
<accession>A0A9Q3J7I8</accession>
<evidence type="ECO:0000313" key="1">
    <source>
        <dbReference type="EMBL" id="MBW0557753.1"/>
    </source>
</evidence>
<dbReference type="Proteomes" id="UP000765509">
    <property type="component" value="Unassembled WGS sequence"/>
</dbReference>
<comment type="caution">
    <text evidence="1">The sequence shown here is derived from an EMBL/GenBank/DDBJ whole genome shotgun (WGS) entry which is preliminary data.</text>
</comment>
<dbReference type="AlphaFoldDB" id="A0A9Q3J7I8"/>
<keyword evidence="2" id="KW-1185">Reference proteome</keyword>
<organism evidence="1 2">
    <name type="scientific">Austropuccinia psidii MF-1</name>
    <dbReference type="NCBI Taxonomy" id="1389203"/>
    <lineage>
        <taxon>Eukaryota</taxon>
        <taxon>Fungi</taxon>
        <taxon>Dikarya</taxon>
        <taxon>Basidiomycota</taxon>
        <taxon>Pucciniomycotina</taxon>
        <taxon>Pucciniomycetes</taxon>
        <taxon>Pucciniales</taxon>
        <taxon>Sphaerophragmiaceae</taxon>
        <taxon>Austropuccinia</taxon>
    </lineage>
</organism>
<name>A0A9Q3J7I8_9BASI</name>
<dbReference type="EMBL" id="AVOT02065758">
    <property type="protein sequence ID" value="MBW0557753.1"/>
    <property type="molecule type" value="Genomic_DNA"/>
</dbReference>